<dbReference type="Proteomes" id="UP000828048">
    <property type="component" value="Chromosome 9"/>
</dbReference>
<protein>
    <submittedName>
        <fullName evidence="1">Uncharacterized protein</fullName>
    </submittedName>
</protein>
<reference evidence="1 2" key="1">
    <citation type="journal article" date="2021" name="Hortic Res">
        <title>High-quality reference genome and annotation aids understanding of berry development for evergreen blueberry (Vaccinium darrowii).</title>
        <authorList>
            <person name="Yu J."/>
            <person name="Hulse-Kemp A.M."/>
            <person name="Babiker E."/>
            <person name="Staton M."/>
        </authorList>
    </citation>
    <scope>NUCLEOTIDE SEQUENCE [LARGE SCALE GENOMIC DNA]</scope>
    <source>
        <strain evidence="2">cv. NJ 8807/NJ 8810</strain>
        <tissue evidence="1">Young leaf</tissue>
    </source>
</reference>
<dbReference type="EMBL" id="CM037159">
    <property type="protein sequence ID" value="KAH7865330.1"/>
    <property type="molecule type" value="Genomic_DNA"/>
</dbReference>
<organism evidence="1 2">
    <name type="scientific">Vaccinium darrowii</name>
    <dbReference type="NCBI Taxonomy" id="229202"/>
    <lineage>
        <taxon>Eukaryota</taxon>
        <taxon>Viridiplantae</taxon>
        <taxon>Streptophyta</taxon>
        <taxon>Embryophyta</taxon>
        <taxon>Tracheophyta</taxon>
        <taxon>Spermatophyta</taxon>
        <taxon>Magnoliopsida</taxon>
        <taxon>eudicotyledons</taxon>
        <taxon>Gunneridae</taxon>
        <taxon>Pentapetalae</taxon>
        <taxon>asterids</taxon>
        <taxon>Ericales</taxon>
        <taxon>Ericaceae</taxon>
        <taxon>Vaccinioideae</taxon>
        <taxon>Vaccinieae</taxon>
        <taxon>Vaccinium</taxon>
    </lineage>
</organism>
<comment type="caution">
    <text evidence="1">The sequence shown here is derived from an EMBL/GenBank/DDBJ whole genome shotgun (WGS) entry which is preliminary data.</text>
</comment>
<evidence type="ECO:0000313" key="1">
    <source>
        <dbReference type="EMBL" id="KAH7865330.1"/>
    </source>
</evidence>
<name>A0ACB7ZIH6_9ERIC</name>
<sequence length="655" mass="75807">MILSIPSRRHSLHLPQSLLLQIQSFLTFHSHPPSHSSSPTKPSKPNSYFETKSAPISTPHLNPLQNPSSTPNSLTFDQTTVLQTLSCFANDWKKAFEFFNWVSTHCGFRHSTESYNRMIDVLGKFFEFDLAWNLIEQMGKNVSSMPNHVTFRILFKRYVSAHLVNEAISSYDKAEQFNLKDEISFGNLIDALCEYKHVVEAEEICFAKNSDVGLCCYVDTKIYNMILRGWFKMGWWSKCREFWEEMDRRGVGKDLHSYSIYMDIQCKSGKPWKAVKLYKEMKEKGIKLDVVAYNTVLNAMGRSDGVDFALRLYREMIELGCEPNVVTYNTVIKLLCENGRVREAYKVLDHMCVKDCAPNVITYHSIFGYLEKPREILRLFDKMMVSGVRPRMDTYVMLMRKFGRWGFLRPVFAVWQKMEEHGLSPDEHAYNALIDALVEKGMIDMARKYDQEMLEKGLSAKPRAELGTKLVSGGSENDEELEEDTEIPVSIFSVPKNLLASDPDSYIPQQVALGPYHHWRPELYDMERYKLAAAKRTQKQLQTITFHHLVDQLVKLESRIRACYHKFLDFNGETMAWMMAVDASFLLEFLQIYAIMEGKVLTRVSSRMSHLVDIAGRKSAHNAILRDMVMLENQIPLFLLRKMLEFQFSSLEIAD</sequence>
<keyword evidence="2" id="KW-1185">Reference proteome</keyword>
<accession>A0ACB7ZIH6</accession>
<proteinExistence type="predicted"/>
<evidence type="ECO:0000313" key="2">
    <source>
        <dbReference type="Proteomes" id="UP000828048"/>
    </source>
</evidence>
<gene>
    <name evidence="1" type="ORF">Vadar_005249</name>
</gene>